<evidence type="ECO:0000256" key="11">
    <source>
        <dbReference type="SAM" id="Coils"/>
    </source>
</evidence>
<evidence type="ECO:0000256" key="4">
    <source>
        <dbReference type="ARBA" id="ARBA00022846"/>
    </source>
</evidence>
<sequence>MSKPSLPLGKATENPLDRRAAETARKARIFNTRLRVMGIDIDALNKQVEEKKHHKMGKHHNFLLLQQDTDERNKRAALHTDLAHYWATHQRVEDSRDADLKCGLKGAPRITIPESELGPASMQIFQGEGIGEEEKKREQTKETERDLQAQKEDNERSRMRQKHRDMLVSKDMVHQDLQGVQMCTLEEECKRAARIALDSYNQDLEEHRREERENLAEMLHIMTSNMMIESSEAAKVGLGGGKPRQVLVDRWKGMSPEQLSAIHRENQDQRVENQVLEELQLLKLSREAEEEEKRRMKLRREKRIQIDCYNMQLAKQQQEIQNHLNKTLYTNKPTKDYFNQFNTSSR</sequence>
<feature type="region of interest" description="Disordered" evidence="12">
    <location>
        <begin position="1"/>
        <end position="20"/>
    </location>
</feature>
<feature type="region of interest" description="Disordered" evidence="12">
    <location>
        <begin position="129"/>
        <end position="161"/>
    </location>
</feature>
<accession>A0A3Q4AV78</accession>
<keyword evidence="5 11" id="KW-0175">Coiled coil</keyword>
<evidence type="ECO:0000256" key="10">
    <source>
        <dbReference type="ARBA" id="ARBA00046435"/>
    </source>
</evidence>
<evidence type="ECO:0000256" key="8">
    <source>
        <dbReference type="ARBA" id="ARBA00023273"/>
    </source>
</evidence>
<evidence type="ECO:0000313" key="14">
    <source>
        <dbReference type="Proteomes" id="UP000261620"/>
    </source>
</evidence>
<name>A0A3Q4AV78_MOLML</name>
<dbReference type="PANTHER" id="PTHR14517:SF11">
    <property type="entry name" value="RIB43A-LIKE WITH COILED-COILS PROTEIN 1"/>
    <property type="match status" value="1"/>
</dbReference>
<evidence type="ECO:0000256" key="9">
    <source>
        <dbReference type="ARBA" id="ARBA00041087"/>
    </source>
</evidence>
<evidence type="ECO:0000256" key="12">
    <source>
        <dbReference type="SAM" id="MobiDB-lite"/>
    </source>
</evidence>
<dbReference type="Ensembl" id="ENSMMOT00000008830.1">
    <property type="protein sequence ID" value="ENSMMOP00000008675.1"/>
    <property type="gene ID" value="ENSMMOG00000006705.1"/>
</dbReference>
<dbReference type="PANTHER" id="PTHR14517">
    <property type="entry name" value="RIB43A-RELATED"/>
    <property type="match status" value="1"/>
</dbReference>
<dbReference type="AlphaFoldDB" id="A0A3Q4AV78"/>
<dbReference type="InterPro" id="IPR008805">
    <property type="entry name" value="RIB43A"/>
</dbReference>
<proteinExistence type="inferred from homology"/>
<evidence type="ECO:0000313" key="13">
    <source>
        <dbReference type="Ensembl" id="ENSMMOP00000008675.1"/>
    </source>
</evidence>
<feature type="compositionally biased region" description="Basic and acidic residues" evidence="12">
    <location>
        <begin position="132"/>
        <end position="161"/>
    </location>
</feature>
<evidence type="ECO:0000256" key="1">
    <source>
        <dbReference type="ARBA" id="ARBA00004611"/>
    </source>
</evidence>
<organism evidence="13 14">
    <name type="scientific">Mola mola</name>
    <name type="common">Ocean sunfish</name>
    <name type="synonym">Tetraodon mola</name>
    <dbReference type="NCBI Taxonomy" id="94237"/>
    <lineage>
        <taxon>Eukaryota</taxon>
        <taxon>Metazoa</taxon>
        <taxon>Chordata</taxon>
        <taxon>Craniata</taxon>
        <taxon>Vertebrata</taxon>
        <taxon>Euteleostomi</taxon>
        <taxon>Actinopterygii</taxon>
        <taxon>Neopterygii</taxon>
        <taxon>Teleostei</taxon>
        <taxon>Neoteleostei</taxon>
        <taxon>Acanthomorphata</taxon>
        <taxon>Eupercaria</taxon>
        <taxon>Tetraodontiformes</taxon>
        <taxon>Molidae</taxon>
        <taxon>Mola</taxon>
    </lineage>
</organism>
<evidence type="ECO:0000256" key="6">
    <source>
        <dbReference type="ARBA" id="ARBA00023069"/>
    </source>
</evidence>
<reference evidence="13" key="1">
    <citation type="submission" date="2025-08" db="UniProtKB">
        <authorList>
            <consortium name="Ensembl"/>
        </authorList>
    </citation>
    <scope>IDENTIFICATION</scope>
</reference>
<dbReference type="STRING" id="94237.ENSMMOP00000008675"/>
<keyword evidence="4" id="KW-0282">Flagellum</keyword>
<comment type="subcellular location">
    <subcellularLocation>
        <location evidence="1">Cytoplasm</location>
        <location evidence="1">Cytoskeleton</location>
        <location evidence="1">Flagellum axoneme</location>
    </subcellularLocation>
</comment>
<keyword evidence="14" id="KW-1185">Reference proteome</keyword>
<keyword evidence="7" id="KW-0206">Cytoskeleton</keyword>
<evidence type="ECO:0000256" key="3">
    <source>
        <dbReference type="ARBA" id="ARBA00022490"/>
    </source>
</evidence>
<keyword evidence="6" id="KW-0969">Cilium</keyword>
<feature type="coiled-coil region" evidence="11">
    <location>
        <begin position="272"/>
        <end position="326"/>
    </location>
</feature>
<comment type="subunit">
    <text evidence="10">Microtubule inner protein component of sperm flagellar doublet microtubules.</text>
</comment>
<feature type="coiled-coil region" evidence="11">
    <location>
        <begin position="190"/>
        <end position="221"/>
    </location>
</feature>
<evidence type="ECO:0000256" key="5">
    <source>
        <dbReference type="ARBA" id="ARBA00023054"/>
    </source>
</evidence>
<dbReference type="Proteomes" id="UP000261620">
    <property type="component" value="Unplaced"/>
</dbReference>
<evidence type="ECO:0000256" key="7">
    <source>
        <dbReference type="ARBA" id="ARBA00023212"/>
    </source>
</evidence>
<keyword evidence="3" id="KW-0963">Cytoplasm</keyword>
<keyword evidence="8" id="KW-0966">Cell projection</keyword>
<reference evidence="13" key="2">
    <citation type="submission" date="2025-09" db="UniProtKB">
        <authorList>
            <consortium name="Ensembl"/>
        </authorList>
    </citation>
    <scope>IDENTIFICATION</scope>
</reference>
<comment type="similarity">
    <text evidence="2">Belongs to the RIB43A family.</text>
</comment>
<protein>
    <recommendedName>
        <fullName evidence="9">RIB43A-like with coiled-coils protein 1</fullName>
    </recommendedName>
</protein>
<dbReference type="OMA" id="CLKMQQE"/>
<dbReference type="Pfam" id="PF05914">
    <property type="entry name" value="RIB43A"/>
    <property type="match status" value="1"/>
</dbReference>
<evidence type="ECO:0000256" key="2">
    <source>
        <dbReference type="ARBA" id="ARBA00006875"/>
    </source>
</evidence>